<dbReference type="InterPro" id="IPR036873">
    <property type="entry name" value="Rhodanese-like_dom_sf"/>
</dbReference>
<name>A0A3B1DQC5_9ZZZZ</name>
<dbReference type="PROSITE" id="PS00380">
    <property type="entry name" value="RHODANESE_1"/>
    <property type="match status" value="1"/>
</dbReference>
<dbReference type="SUPFAM" id="SSF52821">
    <property type="entry name" value="Rhodanese/Cell cycle control phosphatase"/>
    <property type="match status" value="1"/>
</dbReference>
<sequence length="165" mass="18431">MRNTLKVFMTVVALLALLSPAYALSPAAVKELDAVLSQGPANHHFQIKANKLDKWIKAKKKDFLVVDVRKAKDYKSGHIPGAINIPYNEMLKPANLKKLPKDKILVLHCYTGQTQNLPVIALRALGYDARVLTFGYTSWAKGYFGGKMMQGAIRNAARKHFPIER</sequence>
<dbReference type="Pfam" id="PF00581">
    <property type="entry name" value="Rhodanese"/>
    <property type="match status" value="1"/>
</dbReference>
<dbReference type="GO" id="GO:0004792">
    <property type="term" value="F:thiosulfate-cyanide sulfurtransferase activity"/>
    <property type="evidence" value="ECO:0007669"/>
    <property type="project" value="InterPro"/>
</dbReference>
<dbReference type="SMART" id="SM00450">
    <property type="entry name" value="RHOD"/>
    <property type="match status" value="1"/>
</dbReference>
<proteinExistence type="predicted"/>
<reference evidence="2" key="1">
    <citation type="submission" date="2018-06" db="EMBL/GenBank/DDBJ databases">
        <authorList>
            <person name="Zhirakovskaya E."/>
        </authorList>
    </citation>
    <scope>NUCLEOTIDE SEQUENCE</scope>
</reference>
<gene>
    <name evidence="2" type="ORF">MNBD_NITROSPIRAE03-1985</name>
</gene>
<dbReference type="EMBL" id="UOGI01000224">
    <property type="protein sequence ID" value="VAX33945.1"/>
    <property type="molecule type" value="Genomic_DNA"/>
</dbReference>
<dbReference type="InterPro" id="IPR001763">
    <property type="entry name" value="Rhodanese-like_dom"/>
</dbReference>
<dbReference type="InterPro" id="IPR050229">
    <property type="entry name" value="GlpE_sulfurtransferase"/>
</dbReference>
<dbReference type="AlphaFoldDB" id="A0A3B1DQC5"/>
<accession>A0A3B1DQC5</accession>
<evidence type="ECO:0000259" key="1">
    <source>
        <dbReference type="PROSITE" id="PS50206"/>
    </source>
</evidence>
<dbReference type="PROSITE" id="PS50206">
    <property type="entry name" value="RHODANESE_3"/>
    <property type="match status" value="1"/>
</dbReference>
<dbReference type="PANTHER" id="PTHR43031">
    <property type="entry name" value="FAD-DEPENDENT OXIDOREDUCTASE"/>
    <property type="match status" value="1"/>
</dbReference>
<dbReference type="InterPro" id="IPR001307">
    <property type="entry name" value="Thiosulphate_STrfase_CS"/>
</dbReference>
<feature type="domain" description="Rhodanese" evidence="1">
    <location>
        <begin position="59"/>
        <end position="148"/>
    </location>
</feature>
<dbReference type="CDD" id="cd00158">
    <property type="entry name" value="RHOD"/>
    <property type="match status" value="1"/>
</dbReference>
<protein>
    <recommendedName>
        <fullName evidence="1">Rhodanese domain-containing protein</fullName>
    </recommendedName>
</protein>
<evidence type="ECO:0000313" key="2">
    <source>
        <dbReference type="EMBL" id="VAX33945.1"/>
    </source>
</evidence>
<organism evidence="2">
    <name type="scientific">hydrothermal vent metagenome</name>
    <dbReference type="NCBI Taxonomy" id="652676"/>
    <lineage>
        <taxon>unclassified sequences</taxon>
        <taxon>metagenomes</taxon>
        <taxon>ecological metagenomes</taxon>
    </lineage>
</organism>
<dbReference type="PANTHER" id="PTHR43031:SF1">
    <property type="entry name" value="PYRIDINE NUCLEOTIDE-DISULPHIDE OXIDOREDUCTASE"/>
    <property type="match status" value="1"/>
</dbReference>
<dbReference type="Gene3D" id="3.40.250.10">
    <property type="entry name" value="Rhodanese-like domain"/>
    <property type="match status" value="1"/>
</dbReference>